<dbReference type="InterPro" id="IPR029069">
    <property type="entry name" value="HotDog_dom_sf"/>
</dbReference>
<dbReference type="PANTHER" id="PTHR38110">
    <property type="entry name" value="CHROMOSOME 23, WHOLE GENOME SHOTGUN SEQUENCE"/>
    <property type="match status" value="1"/>
</dbReference>
<proteinExistence type="predicted"/>
<organism evidence="4 5">
    <name type="scientific">Gordonia westfalica</name>
    <dbReference type="NCBI Taxonomy" id="158898"/>
    <lineage>
        <taxon>Bacteria</taxon>
        <taxon>Bacillati</taxon>
        <taxon>Actinomycetota</taxon>
        <taxon>Actinomycetes</taxon>
        <taxon>Mycobacteriales</taxon>
        <taxon>Gordoniaceae</taxon>
        <taxon>Gordonia</taxon>
    </lineage>
</organism>
<dbReference type="InterPro" id="IPR049450">
    <property type="entry name" value="ACOT8-like_C"/>
</dbReference>
<dbReference type="InterPro" id="IPR042171">
    <property type="entry name" value="Acyl-CoA_hotdog"/>
</dbReference>
<reference evidence="4 5" key="1">
    <citation type="submission" date="2016-10" db="EMBL/GenBank/DDBJ databases">
        <authorList>
            <person name="de Groot N.N."/>
        </authorList>
    </citation>
    <scope>NUCLEOTIDE SEQUENCE [LARGE SCALE GENOMIC DNA]</scope>
    <source>
        <strain evidence="4 5">DSM 44215</strain>
    </source>
</reference>
<feature type="domain" description="Acyl-CoA thioesterase-like C-terminal" evidence="3">
    <location>
        <begin position="193"/>
        <end position="317"/>
    </location>
</feature>
<dbReference type="Pfam" id="PF13622">
    <property type="entry name" value="4HBT_3"/>
    <property type="match status" value="1"/>
</dbReference>
<feature type="region of interest" description="Disordered" evidence="1">
    <location>
        <begin position="154"/>
        <end position="189"/>
    </location>
</feature>
<dbReference type="SUPFAM" id="SSF54637">
    <property type="entry name" value="Thioesterase/thiol ester dehydrase-isomerase"/>
    <property type="match status" value="1"/>
</dbReference>
<evidence type="ECO:0000313" key="5">
    <source>
        <dbReference type="Proteomes" id="UP000183180"/>
    </source>
</evidence>
<dbReference type="Proteomes" id="UP000183180">
    <property type="component" value="Unassembled WGS sequence"/>
</dbReference>
<dbReference type="Gene3D" id="2.40.160.210">
    <property type="entry name" value="Acyl-CoA thioesterase, double hotdog domain"/>
    <property type="match status" value="1"/>
</dbReference>
<sequence>MPAGATSDAEIVTLRSFSSGAGVAETKAGTMTSKITEVQLLTEVGRGGPDAITLRAHIDETFTIGPKVHGGSLQMVVAKAARTALTALTPPPGLDGGDPKLAEATAAMIPVAIASDYLTAPDAADVDLAISVRKRGRTVTVLQVDAVQQGRTVVSSSVTMARPDTGTPHHSGPNALDGTPAEPPSTGITLDGSPIAEVNHLGAAIDLVLDAETFPMVRGETGEPLVRGWIRPKGLDPDEYFSVLVCDISPPVVFNLAMFGWAPTVQLTTYVRRHPAPGWLRFAALSTEVGPGMFEEDHLVVDSTGTVVAQSRQLALIPAGR</sequence>
<feature type="domain" description="Acyl-CoA thioesterase-like N-terminal HotDog" evidence="2">
    <location>
        <begin position="60"/>
        <end position="160"/>
    </location>
</feature>
<protein>
    <submittedName>
        <fullName evidence="4">Acyl-CoA thioesterase</fullName>
    </submittedName>
</protein>
<dbReference type="Pfam" id="PF20789">
    <property type="entry name" value="4HBT_3C"/>
    <property type="match status" value="1"/>
</dbReference>
<dbReference type="PANTHER" id="PTHR38110:SF1">
    <property type="entry name" value="THIOESTERASE DOMAIN-CONTAINING PROTEIN"/>
    <property type="match status" value="1"/>
</dbReference>
<name>A0A1H2K035_9ACTN</name>
<evidence type="ECO:0000259" key="2">
    <source>
        <dbReference type="Pfam" id="PF13622"/>
    </source>
</evidence>
<evidence type="ECO:0000313" key="4">
    <source>
        <dbReference type="EMBL" id="SDU62049.1"/>
    </source>
</evidence>
<dbReference type="EMBL" id="FNLM01000034">
    <property type="protein sequence ID" value="SDU62049.1"/>
    <property type="molecule type" value="Genomic_DNA"/>
</dbReference>
<dbReference type="AlphaFoldDB" id="A0A1H2K035"/>
<evidence type="ECO:0000259" key="3">
    <source>
        <dbReference type="Pfam" id="PF20789"/>
    </source>
</evidence>
<dbReference type="InterPro" id="IPR052389">
    <property type="entry name" value="Sec_Metab_Biosynth-Assoc"/>
</dbReference>
<evidence type="ECO:0000256" key="1">
    <source>
        <dbReference type="SAM" id="MobiDB-lite"/>
    </source>
</evidence>
<accession>A0A1H2K035</accession>
<dbReference type="STRING" id="158898.SAMN04488548_1342704"/>
<gene>
    <name evidence="4" type="ORF">SAMN04488548_1342704</name>
</gene>
<dbReference type="InterPro" id="IPR049449">
    <property type="entry name" value="TesB_ACOT8-like_N"/>
</dbReference>